<dbReference type="Gene3D" id="3.10.105.10">
    <property type="entry name" value="Dipeptide-binding Protein, Domain 3"/>
    <property type="match status" value="1"/>
</dbReference>
<evidence type="ECO:0000256" key="2">
    <source>
        <dbReference type="SAM" id="MobiDB-lite"/>
    </source>
</evidence>
<dbReference type="PANTHER" id="PTHR30290">
    <property type="entry name" value="PERIPLASMIC BINDING COMPONENT OF ABC TRANSPORTER"/>
    <property type="match status" value="1"/>
</dbReference>
<accession>A0A1H9XHM4</accession>
<evidence type="ECO:0000259" key="3">
    <source>
        <dbReference type="Pfam" id="PF00496"/>
    </source>
</evidence>
<evidence type="ECO:0000313" key="5">
    <source>
        <dbReference type="Proteomes" id="UP000199051"/>
    </source>
</evidence>
<protein>
    <submittedName>
        <fullName evidence="4">Peptide/nickel transport system substrate-binding protein</fullName>
    </submittedName>
</protein>
<keyword evidence="5" id="KW-1185">Reference proteome</keyword>
<feature type="compositionally biased region" description="Low complexity" evidence="2">
    <location>
        <begin position="1"/>
        <end position="24"/>
    </location>
</feature>
<dbReference type="InterPro" id="IPR000914">
    <property type="entry name" value="SBP_5_dom"/>
</dbReference>
<keyword evidence="1" id="KW-0732">Signal</keyword>
<dbReference type="Gene3D" id="3.40.190.10">
    <property type="entry name" value="Periplasmic binding protein-like II"/>
    <property type="match status" value="1"/>
</dbReference>
<dbReference type="SUPFAM" id="SSF53850">
    <property type="entry name" value="Periplasmic binding protein-like II"/>
    <property type="match status" value="1"/>
</dbReference>
<gene>
    <name evidence="4" type="ORF">SAMN04487818_115123</name>
</gene>
<dbReference type="CDD" id="cd08496">
    <property type="entry name" value="PBP2_NikA_DppA_OppA_like_9"/>
    <property type="match status" value="1"/>
</dbReference>
<dbReference type="EMBL" id="FOGI01000015">
    <property type="protein sequence ID" value="SES45624.1"/>
    <property type="molecule type" value="Genomic_DNA"/>
</dbReference>
<feature type="domain" description="Solute-binding protein family 5" evidence="3">
    <location>
        <begin position="120"/>
        <end position="455"/>
    </location>
</feature>
<organism evidence="4 5">
    <name type="scientific">Actinokineospora terrae</name>
    <dbReference type="NCBI Taxonomy" id="155974"/>
    <lineage>
        <taxon>Bacteria</taxon>
        <taxon>Bacillati</taxon>
        <taxon>Actinomycetota</taxon>
        <taxon>Actinomycetes</taxon>
        <taxon>Pseudonocardiales</taxon>
        <taxon>Pseudonocardiaceae</taxon>
        <taxon>Actinokineospora</taxon>
    </lineage>
</organism>
<sequence length="546" mass="57942">MTPAQPTPATTTTPATTAGASPRSPRSPRRERQHMSVRTTARRLRGAVIGIAVAATLASTVSACGNGGASAAAGGPSTLKWASSYFPTHWDPVVSGSGAQFRLLSLVHASLTRTDETGKAVPDLAKDWEYNTAGDQVTFHLRPGLKFTDGEPVDGAAIKFAIERAKTQKNSALFGDLTSIKEVTASGLDVVVKLAQVDHQIPQLLGQRVLQVSSPKAAQDPAKLDQNPVGAGPFVVTQLVPGTKAVLKKNPDYWDAANIHIDNVELTSAPDASTVVSGLQTGVYNFADLTPSQADAAKKAGLDVFVQPGFNASNISINVNKAPFDNPKVVDAVRHAINRKEFVDKLTFGLGEPTDQPFPEGYIAYDPESKNRWPYDPAKSKALLAEAGFKPGDIKLDLVIPDAQPASEIVQSQLAAVGITLTIKVDKNWSKPFFAKELALSIYGTTGRDSAVQTLTAHFGPNGPLNLSTPYEPAGFEAAVAKVRQTPLDSPDYPTALRAATRAGLDSRALVFTYSAPNLFVKNKSVSNLPKNPAHIDWTGVKISGR</sequence>
<evidence type="ECO:0000256" key="1">
    <source>
        <dbReference type="ARBA" id="ARBA00022729"/>
    </source>
</evidence>
<dbReference type="InterPro" id="IPR039424">
    <property type="entry name" value="SBP_5"/>
</dbReference>
<evidence type="ECO:0000313" key="4">
    <source>
        <dbReference type="EMBL" id="SES45624.1"/>
    </source>
</evidence>
<dbReference type="GO" id="GO:0015833">
    <property type="term" value="P:peptide transport"/>
    <property type="evidence" value="ECO:0007669"/>
    <property type="project" value="TreeGrafter"/>
</dbReference>
<reference evidence="5" key="1">
    <citation type="submission" date="2016-10" db="EMBL/GenBank/DDBJ databases">
        <authorList>
            <person name="Varghese N."/>
            <person name="Submissions S."/>
        </authorList>
    </citation>
    <scope>NUCLEOTIDE SEQUENCE [LARGE SCALE GENOMIC DNA]</scope>
    <source>
        <strain evidence="5">DSM 44260</strain>
    </source>
</reference>
<dbReference type="PANTHER" id="PTHR30290:SF38">
    <property type="entry name" value="D,D-DIPEPTIDE-BINDING PERIPLASMIC PROTEIN DDPA-RELATED"/>
    <property type="match status" value="1"/>
</dbReference>
<dbReference type="Proteomes" id="UP000199051">
    <property type="component" value="Unassembled WGS sequence"/>
</dbReference>
<feature type="region of interest" description="Disordered" evidence="2">
    <location>
        <begin position="1"/>
        <end position="37"/>
    </location>
</feature>
<proteinExistence type="predicted"/>
<dbReference type="AlphaFoldDB" id="A0A1H9XHM4"/>
<dbReference type="STRING" id="155974.SAMN04487818_115123"/>
<dbReference type="Pfam" id="PF00496">
    <property type="entry name" value="SBP_bac_5"/>
    <property type="match status" value="1"/>
</dbReference>
<dbReference type="GO" id="GO:1904680">
    <property type="term" value="F:peptide transmembrane transporter activity"/>
    <property type="evidence" value="ECO:0007669"/>
    <property type="project" value="TreeGrafter"/>
</dbReference>
<name>A0A1H9XHM4_9PSEU</name>